<sequence length="661" mass="73332">MRIRTSSGRLLMRSAPHSPPPPPGRTVVSVIVPLSRDSNFLRWADLVFIVVARLSGPPAGEEVMNCRYFVTTESSVVMISYYWAAHGTRTAMPHSTSKFNFKNNPLPCLLQRSKSITRANEPDIFLYNSIIRSHSKSSNSERALTCYLDLRRKGLLGDTFTYPFVLKACGLLMALVEGRQLHGEVLKGGNGRDVFVVNGLIGMYGKCGEMACARKSFDELEFKDLVSWNLLLRGYVGAGEMANAQKLFDEMSTRDEFSWSMMIDGYGKRNGDLVQARALFDKMPTRDLVAWNSMITVYAKAGELVDARGLFDLMPWRNAVSWSIMIEGYAAHGNPQEALLLFQTMLEEDDGEIDKVSVVGAVSACAQLGALLQGRWLHMYIKKKRINMDIVLQTSLLDMYMKCGALDEADRLFASMTKRNAVSYSVMIRGLGTSGFGEQALKYLSQMVSEGIPRDDVTFLEVLTACSHSGLTREGLCIFHEMRGAHGIEPKLEHYGCLVDLLGRVGRLDQALEIIEGMPMTPNSALWGSLLLACRMHQCSGLAEIAVQKLKELGADDHGTYVLLSNIYADAGLWEECRRVRKLIKDMNTGKEVGKSVIEVDGSILEFASGEDPSTTNKLGDQAIWISVELYVGGFEGNISSRVHFGRLYSVHSKPGSLIDW</sequence>
<evidence type="ECO:0000313" key="5">
    <source>
        <dbReference type="Proteomes" id="UP001346149"/>
    </source>
</evidence>
<dbReference type="PROSITE" id="PS51375">
    <property type="entry name" value="PPR"/>
    <property type="match status" value="6"/>
</dbReference>
<keyword evidence="5" id="KW-1185">Reference proteome</keyword>
<dbReference type="InterPro" id="IPR002885">
    <property type="entry name" value="PPR_rpt"/>
</dbReference>
<proteinExistence type="predicted"/>
<evidence type="ECO:0000313" key="4">
    <source>
        <dbReference type="EMBL" id="KAK4763017.1"/>
    </source>
</evidence>
<dbReference type="InterPro" id="IPR011990">
    <property type="entry name" value="TPR-like_helical_dom_sf"/>
</dbReference>
<dbReference type="PANTHER" id="PTHR47926:SF499">
    <property type="entry name" value="PENTATRICOPEPTIDE REPEAT-CONTAINING PROTEIN"/>
    <property type="match status" value="1"/>
</dbReference>
<dbReference type="Gene3D" id="1.25.40.10">
    <property type="entry name" value="Tetratricopeptide repeat domain"/>
    <property type="match status" value="4"/>
</dbReference>
<evidence type="ECO:0000256" key="3">
    <source>
        <dbReference type="SAM" id="MobiDB-lite"/>
    </source>
</evidence>
<dbReference type="Pfam" id="PF01535">
    <property type="entry name" value="PPR"/>
    <property type="match status" value="9"/>
</dbReference>
<evidence type="ECO:0008006" key="6">
    <source>
        <dbReference type="Google" id="ProtNLM"/>
    </source>
</evidence>
<feature type="repeat" description="PPR" evidence="2">
    <location>
        <begin position="389"/>
        <end position="419"/>
    </location>
</feature>
<evidence type="ECO:0000256" key="1">
    <source>
        <dbReference type="ARBA" id="ARBA00022737"/>
    </source>
</evidence>
<dbReference type="NCBIfam" id="TIGR00756">
    <property type="entry name" value="PPR"/>
    <property type="match status" value="4"/>
</dbReference>
<comment type="caution">
    <text evidence="4">The sequence shown here is derived from an EMBL/GenBank/DDBJ whole genome shotgun (WGS) entry which is preliminary data.</text>
</comment>
<feature type="repeat" description="PPR" evidence="2">
    <location>
        <begin position="420"/>
        <end position="454"/>
    </location>
</feature>
<dbReference type="FunFam" id="1.25.40.10:FF:000184">
    <property type="entry name" value="Pentatricopeptide repeat-containing protein, chloroplastic"/>
    <property type="match status" value="1"/>
</dbReference>
<dbReference type="InterPro" id="IPR046960">
    <property type="entry name" value="PPR_At4g14850-like_plant"/>
</dbReference>
<protein>
    <recommendedName>
        <fullName evidence="6">Pentatricopeptide repeat-containing protein</fullName>
    </recommendedName>
</protein>
<feature type="repeat" description="PPR" evidence="2">
    <location>
        <begin position="255"/>
        <end position="290"/>
    </location>
</feature>
<dbReference type="InterPro" id="IPR046848">
    <property type="entry name" value="E_motif"/>
</dbReference>
<evidence type="ECO:0000256" key="2">
    <source>
        <dbReference type="PROSITE-ProRule" id="PRU00708"/>
    </source>
</evidence>
<dbReference type="Pfam" id="PF20431">
    <property type="entry name" value="E_motif"/>
    <property type="match status" value="1"/>
</dbReference>
<organism evidence="4 5">
    <name type="scientific">Trapa natans</name>
    <name type="common">Water chestnut</name>
    <dbReference type="NCBI Taxonomy" id="22666"/>
    <lineage>
        <taxon>Eukaryota</taxon>
        <taxon>Viridiplantae</taxon>
        <taxon>Streptophyta</taxon>
        <taxon>Embryophyta</taxon>
        <taxon>Tracheophyta</taxon>
        <taxon>Spermatophyta</taxon>
        <taxon>Magnoliopsida</taxon>
        <taxon>eudicotyledons</taxon>
        <taxon>Gunneridae</taxon>
        <taxon>Pentapetalae</taxon>
        <taxon>rosids</taxon>
        <taxon>malvids</taxon>
        <taxon>Myrtales</taxon>
        <taxon>Lythraceae</taxon>
        <taxon>Trapa</taxon>
    </lineage>
</organism>
<feature type="repeat" description="PPR" evidence="2">
    <location>
        <begin position="318"/>
        <end position="348"/>
    </location>
</feature>
<dbReference type="EMBL" id="JAXQNO010000024">
    <property type="protein sequence ID" value="KAK4763017.1"/>
    <property type="molecule type" value="Genomic_DNA"/>
</dbReference>
<dbReference type="AlphaFoldDB" id="A0AAN7KAU1"/>
<feature type="repeat" description="PPR" evidence="2">
    <location>
        <begin position="123"/>
        <end position="157"/>
    </location>
</feature>
<dbReference type="Proteomes" id="UP001346149">
    <property type="component" value="Unassembled WGS sequence"/>
</dbReference>
<gene>
    <name evidence="4" type="ORF">SAY86_008785</name>
</gene>
<dbReference type="GO" id="GO:0003723">
    <property type="term" value="F:RNA binding"/>
    <property type="evidence" value="ECO:0007669"/>
    <property type="project" value="InterPro"/>
</dbReference>
<name>A0AAN7KAU1_TRANT</name>
<feature type="region of interest" description="Disordered" evidence="3">
    <location>
        <begin position="1"/>
        <end position="24"/>
    </location>
</feature>
<reference evidence="4 5" key="1">
    <citation type="journal article" date="2023" name="Hortic Res">
        <title>Pangenome of water caltrop reveals structural variations and asymmetric subgenome divergence after allopolyploidization.</title>
        <authorList>
            <person name="Zhang X."/>
            <person name="Chen Y."/>
            <person name="Wang L."/>
            <person name="Yuan Y."/>
            <person name="Fang M."/>
            <person name="Shi L."/>
            <person name="Lu R."/>
            <person name="Comes H.P."/>
            <person name="Ma Y."/>
            <person name="Chen Y."/>
            <person name="Huang G."/>
            <person name="Zhou Y."/>
            <person name="Zheng Z."/>
            <person name="Qiu Y."/>
        </authorList>
    </citation>
    <scope>NUCLEOTIDE SEQUENCE [LARGE SCALE GENOMIC DNA]</scope>
    <source>
        <strain evidence="4">F231</strain>
    </source>
</reference>
<dbReference type="PANTHER" id="PTHR47926">
    <property type="entry name" value="PENTATRICOPEPTIDE REPEAT-CONTAINING PROTEIN"/>
    <property type="match status" value="1"/>
</dbReference>
<dbReference type="GO" id="GO:0009451">
    <property type="term" value="P:RNA modification"/>
    <property type="evidence" value="ECO:0007669"/>
    <property type="project" value="InterPro"/>
</dbReference>
<keyword evidence="1" id="KW-0677">Repeat</keyword>
<feature type="repeat" description="PPR" evidence="2">
    <location>
        <begin position="224"/>
        <end position="254"/>
    </location>
</feature>
<accession>A0AAN7KAU1</accession>